<dbReference type="PANTHER" id="PTHR47005">
    <property type="entry name" value="HEAVY METAL TRANSPORT/DETOXIFICATION SUPERFAMILY PROTEIN"/>
    <property type="match status" value="1"/>
</dbReference>
<reference evidence="1" key="1">
    <citation type="submission" date="2019-08" db="EMBL/GenBank/DDBJ databases">
        <title>Reference gene set and small RNA set construction with multiple tissues from Davidia involucrata Baill.</title>
        <authorList>
            <person name="Yang H."/>
            <person name="Zhou C."/>
            <person name="Li G."/>
            <person name="Wang J."/>
            <person name="Gao P."/>
            <person name="Wang M."/>
            <person name="Wang R."/>
            <person name="Zhao Y."/>
        </authorList>
    </citation>
    <scope>NUCLEOTIDE SEQUENCE</scope>
    <source>
        <tissue evidence="1">Mixed with DoveR01_LX</tissue>
    </source>
</reference>
<dbReference type="Gene3D" id="3.30.70.100">
    <property type="match status" value="1"/>
</dbReference>
<protein>
    <submittedName>
        <fullName evidence="1">Uncharacterized protein</fullName>
    </submittedName>
</protein>
<dbReference type="SUPFAM" id="SSF55008">
    <property type="entry name" value="HMA, heavy metal-associated domain"/>
    <property type="match status" value="1"/>
</dbReference>
<proteinExistence type="predicted"/>
<name>A0A5B7C7J5_DAVIN</name>
<sequence length="197" mass="21699">MVLKVDLQCSTCYKKIKKILCKFPQIRNPVFDEKQNTVTISVVCCSPEKFRDKLYCKGGKIIICIKIIPPPPPSPPKPEPVQTTPPPPPTKPEPVQITLMCCGPCYEGCYHRHGRPKPCYCGCGRLAPCYDASMPKPCYCGCGKSAPCYDHDSMPKPCYCGCERSAPCNYGGGYYGKPCFASVYHFTEGNPSGCTTM</sequence>
<dbReference type="PANTHER" id="PTHR47005:SF5">
    <property type="entry name" value="HEAVY METAL TRANSPORT_DETOXIFICATION SUPERFAMILY PROTEIN"/>
    <property type="match status" value="1"/>
</dbReference>
<organism evidence="1">
    <name type="scientific">Davidia involucrata</name>
    <name type="common">Dove tree</name>
    <dbReference type="NCBI Taxonomy" id="16924"/>
    <lineage>
        <taxon>Eukaryota</taxon>
        <taxon>Viridiplantae</taxon>
        <taxon>Streptophyta</taxon>
        <taxon>Embryophyta</taxon>
        <taxon>Tracheophyta</taxon>
        <taxon>Spermatophyta</taxon>
        <taxon>Magnoliopsida</taxon>
        <taxon>eudicotyledons</taxon>
        <taxon>Gunneridae</taxon>
        <taxon>Pentapetalae</taxon>
        <taxon>asterids</taxon>
        <taxon>Cornales</taxon>
        <taxon>Nyssaceae</taxon>
        <taxon>Davidia</taxon>
    </lineage>
</organism>
<dbReference type="GO" id="GO:0046872">
    <property type="term" value="F:metal ion binding"/>
    <property type="evidence" value="ECO:0007669"/>
    <property type="project" value="InterPro"/>
</dbReference>
<dbReference type="InterPro" id="IPR036163">
    <property type="entry name" value="HMA_dom_sf"/>
</dbReference>
<dbReference type="EMBL" id="GHES01046105">
    <property type="protein sequence ID" value="MPA76664.1"/>
    <property type="molecule type" value="Transcribed_RNA"/>
</dbReference>
<dbReference type="AlphaFoldDB" id="A0A5B7C7J5"/>
<evidence type="ECO:0000313" key="1">
    <source>
        <dbReference type="EMBL" id="MPA76664.1"/>
    </source>
</evidence>
<gene>
    <name evidence="1" type="ORF">Din_046105</name>
</gene>
<accession>A0A5B7C7J5</accession>